<dbReference type="Pfam" id="PF25839">
    <property type="entry name" value="Apionate_lact_C"/>
    <property type="match status" value="1"/>
</dbReference>
<dbReference type="HOGENOM" id="CLU_030797_0_0_5"/>
<dbReference type="InterPro" id="IPR058788">
    <property type="entry name" value="ApnL_N"/>
</dbReference>
<evidence type="ECO:0000259" key="1">
    <source>
        <dbReference type="Pfam" id="PF25837"/>
    </source>
</evidence>
<dbReference type="RefSeq" id="WP_013168439.1">
    <property type="nucleotide sequence ID" value="NC_014217.1"/>
</dbReference>
<dbReference type="AlphaFoldDB" id="D7AAS1"/>
<feature type="domain" description="D-apionate lactonase C-terminal" evidence="3">
    <location>
        <begin position="574"/>
        <end position="645"/>
    </location>
</feature>
<protein>
    <submittedName>
        <fullName evidence="4">Uncharacterized protein</fullName>
    </submittedName>
</protein>
<dbReference type="STRING" id="639283.Snov_3668"/>
<dbReference type="OrthoDB" id="931854at2"/>
<dbReference type="InterPro" id="IPR058789">
    <property type="entry name" value="ApnL_C"/>
</dbReference>
<gene>
    <name evidence="4" type="ordered locus">Snov_3668</name>
</gene>
<dbReference type="Proteomes" id="UP000006633">
    <property type="component" value="Chromosome"/>
</dbReference>
<sequence>MSAAASSGNTQERARLSRLALFGTDQPEPVPRLLVAGPLSCELIGGNLRNIRFDGVEVLRAISFVVRDKDWGTYAPIIRDLAVEEDGDGFYVSYTAECMGGEGERLVYRANISGSSAHLAFEGEAVPDGDFLTNRCGFTILHPVVGLAGEPAEVTHVDGTVEHSRFPDLIEPLQPFMAMRAISHQVAPGVRATCRMEGDSFEMEDQRNWSDASYKTYVRPLALPWPYVLPAGVPVRQLVRLDIEAKGSSAVAKRDDEAVALTLGGVQGRLPGFGLVITPEEAAASLDALDVLAQIAPQTLLFHFDPTAGHSTAELAAFARIAQAHPGECVLEYVAACEGPLDAEFGAVAEQVRAAGLRLDAIAVSPSVDRKSTPPGSVWPDCPPLADIYAAARRAFPELRLGGGMFSYFTELNRKRPLAERLDYVTHCTCPIVHDADDRSVMQSLEALRFILRSTRAIVGPDKPYRIGPSTLGMRQNPYGSRVMPNPGRRRMTMAEIDPRQDGLFAAAWMVGYAARLAEAGVESFVGAALTGPFGLIAPGAPSDGARLRPVAHAAKFLAGISGASALAVSSSTPSKVLALGGEPAPGRRMLLVANLTDSDQFVRLPFGGTALLLDESAVFAGEKPRHVTLADGPVLLPAYAVMRIEG</sequence>
<dbReference type="InterPro" id="IPR058787">
    <property type="entry name" value="ApnL_M"/>
</dbReference>
<dbReference type="Pfam" id="PF25837">
    <property type="entry name" value="Apionate_lact_N"/>
    <property type="match status" value="1"/>
</dbReference>
<dbReference type="EMBL" id="CP002026">
    <property type="protein sequence ID" value="ADH90938.1"/>
    <property type="molecule type" value="Genomic_DNA"/>
</dbReference>
<evidence type="ECO:0000313" key="4">
    <source>
        <dbReference type="EMBL" id="ADH90938.1"/>
    </source>
</evidence>
<feature type="domain" description="D-apionate lactonase N-terminal" evidence="1">
    <location>
        <begin position="20"/>
        <end position="245"/>
    </location>
</feature>
<keyword evidence="5" id="KW-1185">Reference proteome</keyword>
<proteinExistence type="predicted"/>
<dbReference type="Pfam" id="PF25838">
    <property type="entry name" value="Apionate_lact_M"/>
    <property type="match status" value="1"/>
</dbReference>
<name>D7AAS1_ANCN5</name>
<organism evidence="4 5">
    <name type="scientific">Ancylobacter novellus (strain ATCC 8093 / DSM 506 / JCM 20403 / CCM 1077 / IAM 12100 / NBRC 12443 / NCIMB 10456)</name>
    <name type="common">Starkeya novella</name>
    <dbReference type="NCBI Taxonomy" id="639283"/>
    <lineage>
        <taxon>Bacteria</taxon>
        <taxon>Pseudomonadati</taxon>
        <taxon>Pseudomonadota</taxon>
        <taxon>Alphaproteobacteria</taxon>
        <taxon>Hyphomicrobiales</taxon>
        <taxon>Xanthobacteraceae</taxon>
        <taxon>Ancylobacter</taxon>
    </lineage>
</organism>
<dbReference type="eggNOG" id="ENOG502Z7Y3">
    <property type="taxonomic scope" value="Bacteria"/>
</dbReference>
<reference evidence="4 5" key="1">
    <citation type="journal article" date="2012" name="Stand. Genomic Sci.">
        <title>Complete genome sequence of the facultatively chemolithoautotrophic and methylotrophic alpha Proteobacterium Starkeya novella type strain (ATCC 8093(T)).</title>
        <authorList>
            <person name="Kappler U."/>
            <person name="Davenport K."/>
            <person name="Beatson S."/>
            <person name="Lucas S."/>
            <person name="Lapidus A."/>
            <person name="Copeland A."/>
            <person name="Berry K.W."/>
            <person name="Glavina Del Rio T."/>
            <person name="Hammon N."/>
            <person name="Dalin E."/>
            <person name="Tice H."/>
            <person name="Pitluck S."/>
            <person name="Richardson P."/>
            <person name="Bruce D."/>
            <person name="Goodwin L.A."/>
            <person name="Han C."/>
            <person name="Tapia R."/>
            <person name="Detter J.C."/>
            <person name="Chang Y.J."/>
            <person name="Jeffries C.D."/>
            <person name="Land M."/>
            <person name="Hauser L."/>
            <person name="Kyrpides N.C."/>
            <person name="Goker M."/>
            <person name="Ivanova N."/>
            <person name="Klenk H.P."/>
            <person name="Woyke T."/>
        </authorList>
    </citation>
    <scope>NUCLEOTIDE SEQUENCE [LARGE SCALE GENOMIC DNA]</scope>
    <source>
        <strain evidence="5">ATCC 8093 / DSM 506 / JCM 20403 / CCM 1077 / IAM 12100 / NBRC 12443 / NCIMB 10456</strain>
    </source>
</reference>
<accession>D7AAS1</accession>
<evidence type="ECO:0000259" key="2">
    <source>
        <dbReference type="Pfam" id="PF25838"/>
    </source>
</evidence>
<evidence type="ECO:0000259" key="3">
    <source>
        <dbReference type="Pfam" id="PF25839"/>
    </source>
</evidence>
<evidence type="ECO:0000313" key="5">
    <source>
        <dbReference type="Proteomes" id="UP000006633"/>
    </source>
</evidence>
<feature type="domain" description="D-apionate lactonase TIM barrel" evidence="2">
    <location>
        <begin position="274"/>
        <end position="563"/>
    </location>
</feature>
<dbReference type="KEGG" id="sno:Snov_3668"/>